<feature type="compositionally biased region" description="Low complexity" evidence="7">
    <location>
        <begin position="42"/>
        <end position="61"/>
    </location>
</feature>
<dbReference type="FunFam" id="1.10.10.60:FF:000002">
    <property type="entry name" value="Myb family transcription factor"/>
    <property type="match status" value="1"/>
</dbReference>
<feature type="region of interest" description="Disordered" evidence="7">
    <location>
        <begin position="242"/>
        <end position="304"/>
    </location>
</feature>
<evidence type="ECO:0000259" key="8">
    <source>
        <dbReference type="Pfam" id="PF00249"/>
    </source>
</evidence>
<name>A0A200Q452_MACCD</name>
<evidence type="ECO:0000256" key="7">
    <source>
        <dbReference type="SAM" id="MobiDB-lite"/>
    </source>
</evidence>
<dbReference type="GO" id="GO:0010158">
    <property type="term" value="P:abaxial cell fate specification"/>
    <property type="evidence" value="ECO:0007669"/>
    <property type="project" value="InterPro"/>
</dbReference>
<evidence type="ECO:0000313" key="10">
    <source>
        <dbReference type="Proteomes" id="UP000195402"/>
    </source>
</evidence>
<dbReference type="OrthoDB" id="551907at2759"/>
<dbReference type="AlphaFoldDB" id="A0A200Q452"/>
<dbReference type="InterPro" id="IPR044847">
    <property type="entry name" value="KAN_fam"/>
</dbReference>
<dbReference type="InParanoid" id="A0A200Q452"/>
<dbReference type="FunCoup" id="A0A200Q452">
    <property type="interactions" value="294"/>
</dbReference>
<gene>
    <name evidence="9" type="ORF">BVC80_8893g16</name>
</gene>
<evidence type="ECO:0000256" key="5">
    <source>
        <dbReference type="ARBA" id="ARBA00023163"/>
    </source>
</evidence>
<evidence type="ECO:0000313" key="9">
    <source>
        <dbReference type="EMBL" id="OVA05177.1"/>
    </source>
</evidence>
<reference evidence="9 10" key="1">
    <citation type="journal article" date="2017" name="Mol. Plant">
        <title>The Genome of Medicinal Plant Macleaya cordata Provides New Insights into Benzylisoquinoline Alkaloids Metabolism.</title>
        <authorList>
            <person name="Liu X."/>
            <person name="Liu Y."/>
            <person name="Huang P."/>
            <person name="Ma Y."/>
            <person name="Qing Z."/>
            <person name="Tang Q."/>
            <person name="Cao H."/>
            <person name="Cheng P."/>
            <person name="Zheng Y."/>
            <person name="Yuan Z."/>
            <person name="Zhou Y."/>
            <person name="Liu J."/>
            <person name="Tang Z."/>
            <person name="Zhuo Y."/>
            <person name="Zhang Y."/>
            <person name="Yu L."/>
            <person name="Huang J."/>
            <person name="Yang P."/>
            <person name="Peng Q."/>
            <person name="Zhang J."/>
            <person name="Jiang W."/>
            <person name="Zhang Z."/>
            <person name="Lin K."/>
            <person name="Ro D.K."/>
            <person name="Chen X."/>
            <person name="Xiong X."/>
            <person name="Shang Y."/>
            <person name="Huang S."/>
            <person name="Zeng J."/>
        </authorList>
    </citation>
    <scope>NUCLEOTIDE SEQUENCE [LARGE SCALE GENOMIC DNA]</scope>
    <source>
        <strain evidence="10">cv. BLH2017</strain>
        <tissue evidence="9">Root</tissue>
    </source>
</reference>
<keyword evidence="2" id="KW-0217">Developmental protein</keyword>
<feature type="compositionally biased region" description="Polar residues" evidence="7">
    <location>
        <begin position="286"/>
        <end position="298"/>
    </location>
</feature>
<evidence type="ECO:0000256" key="1">
    <source>
        <dbReference type="ARBA" id="ARBA00004123"/>
    </source>
</evidence>
<feature type="domain" description="Myb-like" evidence="8">
    <location>
        <begin position="148"/>
        <end position="199"/>
    </location>
</feature>
<dbReference type="GO" id="GO:0000976">
    <property type="term" value="F:transcription cis-regulatory region binding"/>
    <property type="evidence" value="ECO:0007669"/>
    <property type="project" value="InterPro"/>
</dbReference>
<organism evidence="9 10">
    <name type="scientific">Macleaya cordata</name>
    <name type="common">Five-seeded plume-poppy</name>
    <name type="synonym">Bocconia cordata</name>
    <dbReference type="NCBI Taxonomy" id="56857"/>
    <lineage>
        <taxon>Eukaryota</taxon>
        <taxon>Viridiplantae</taxon>
        <taxon>Streptophyta</taxon>
        <taxon>Embryophyta</taxon>
        <taxon>Tracheophyta</taxon>
        <taxon>Spermatophyta</taxon>
        <taxon>Magnoliopsida</taxon>
        <taxon>Ranunculales</taxon>
        <taxon>Papaveraceae</taxon>
        <taxon>Papaveroideae</taxon>
        <taxon>Macleaya</taxon>
    </lineage>
</organism>
<dbReference type="PANTHER" id="PTHR31496">
    <property type="entry name" value="TRANSCRIPTION FACTOR KAN2-RELATED"/>
    <property type="match status" value="1"/>
</dbReference>
<evidence type="ECO:0000256" key="3">
    <source>
        <dbReference type="ARBA" id="ARBA00022782"/>
    </source>
</evidence>
<keyword evidence="6" id="KW-0539">Nucleus</keyword>
<evidence type="ECO:0000256" key="4">
    <source>
        <dbReference type="ARBA" id="ARBA00023015"/>
    </source>
</evidence>
<proteinExistence type="predicted"/>
<protein>
    <submittedName>
        <fullName evidence="9">SANT/Myb domain</fullName>
    </submittedName>
</protein>
<evidence type="ECO:0000256" key="6">
    <source>
        <dbReference type="ARBA" id="ARBA00023242"/>
    </source>
</evidence>
<dbReference type="GO" id="GO:0006355">
    <property type="term" value="P:regulation of DNA-templated transcription"/>
    <property type="evidence" value="ECO:0007669"/>
    <property type="project" value="InterPro"/>
</dbReference>
<dbReference type="InterPro" id="IPR001005">
    <property type="entry name" value="SANT/Myb"/>
</dbReference>
<keyword evidence="10" id="KW-1185">Reference proteome</keyword>
<dbReference type="STRING" id="56857.A0A200Q452"/>
<dbReference type="InterPro" id="IPR009057">
    <property type="entry name" value="Homeodomain-like_sf"/>
</dbReference>
<dbReference type="SUPFAM" id="SSF46689">
    <property type="entry name" value="Homeodomain-like"/>
    <property type="match status" value="1"/>
</dbReference>
<dbReference type="GO" id="GO:0005634">
    <property type="term" value="C:nucleus"/>
    <property type="evidence" value="ECO:0007669"/>
    <property type="project" value="UniProtKB-SubCell"/>
</dbReference>
<dbReference type="Gene3D" id="1.10.10.60">
    <property type="entry name" value="Homeodomain-like"/>
    <property type="match status" value="1"/>
</dbReference>
<feature type="region of interest" description="Disordered" evidence="7">
    <location>
        <begin position="39"/>
        <end position="65"/>
    </location>
</feature>
<evidence type="ECO:0000256" key="2">
    <source>
        <dbReference type="ARBA" id="ARBA00022473"/>
    </source>
</evidence>
<dbReference type="Proteomes" id="UP000195402">
    <property type="component" value="Unassembled WGS sequence"/>
</dbReference>
<accession>A0A200Q452</accession>
<dbReference type="PANTHER" id="PTHR31496:SF25">
    <property type="entry name" value="TRANSCRIPTION FACTOR KAN3-RELATED"/>
    <property type="match status" value="1"/>
</dbReference>
<dbReference type="Pfam" id="PF00249">
    <property type="entry name" value="Myb_DNA-binding"/>
    <property type="match status" value="1"/>
</dbReference>
<keyword evidence="4" id="KW-0805">Transcription regulation</keyword>
<dbReference type="InterPro" id="IPR006447">
    <property type="entry name" value="Myb_dom_plants"/>
</dbReference>
<dbReference type="NCBIfam" id="TIGR01557">
    <property type="entry name" value="myb_SHAQKYF"/>
    <property type="match status" value="1"/>
</dbReference>
<comment type="caution">
    <text evidence="9">The sequence shown here is derived from an EMBL/GenBank/DDBJ whole genome shotgun (WGS) entry which is preliminary data.</text>
</comment>
<sequence>MRTTSLFPDLSLHISPPSISSNCEAKEVGLFDGSMKKRFYGDSRSSMTTTTTDSGSSTGSDISHEQQAGSLHYLERGYDNHRHHGGEPRLSLGLESAAHLDPPSVLQVPRGNQLHHHHLHQPQIYGREFKRNSSRMVSGGKRSIRAPRMRWTSTLHAHFVHAVELLGGHERATPKSVLELMNVKDLTLAHVKSHLQMYRTVKSTDKGTVQGQTDMGLNQRTGIVEVEGGLLSCEKAYFNPSYNSLNPPPPPPPPPPKSPRLDERGGSWSSIERNVFSPSIHEDNTTTRPQMMIRSNDSTNERTNKVDGFGTSGGLHVSHNEREKLYLNGLTSSSHMLPNLEFTLGRQSWQMDYAEPPPTPNHHQHDQLTLLKC</sequence>
<keyword evidence="3" id="KW-0221">Differentiation</keyword>
<comment type="subcellular location">
    <subcellularLocation>
        <location evidence="1">Nucleus</location>
    </subcellularLocation>
</comment>
<dbReference type="OMA" id="MFTNSHT"/>
<dbReference type="EMBL" id="MVGT01003165">
    <property type="protein sequence ID" value="OVA05177.1"/>
    <property type="molecule type" value="Genomic_DNA"/>
</dbReference>
<keyword evidence="5" id="KW-0804">Transcription</keyword>
<feature type="compositionally biased region" description="Pro residues" evidence="7">
    <location>
        <begin position="246"/>
        <end position="258"/>
    </location>
</feature>